<keyword evidence="3" id="KW-0808">Transferase</keyword>
<reference evidence="5 6" key="1">
    <citation type="journal article" date="2016" name="PLoS ONE">
        <title>The Identification of Novel Diagnostic Marker Genes for the Detection of Beer Spoiling Pediococcus damnosus Strains Using the BlAst Diagnostic Gene findEr.</title>
        <authorList>
            <person name="Behr J."/>
            <person name="Geissler A.J."/>
            <person name="Schmid J."/>
            <person name="Zehe A."/>
            <person name="Vogel R.F."/>
        </authorList>
    </citation>
    <scope>NUCLEOTIDE SEQUENCE [LARGE SCALE GENOMIC DNA]</scope>
    <source>
        <strain evidence="3 6">TMW 2.1533</strain>
        <strain evidence="4 5">TMW 2.1535</strain>
    </source>
</reference>
<keyword evidence="5" id="KW-1185">Reference proteome</keyword>
<sequence length="315" mass="35790">MKSNYRVVELLVQLMAGKTLKQADIQKKYAISLRTSQRDLSYIKNALAEYDAGEMIEQQGTYYLSHQSETKDLEMALATSNILLGSRALTPDELTHTLDFLSRGLSPAMQKAVHKQLAFPRESYTPLSAPKPLLSRLRGIAACIANNEKLVFTYHSSHSGEPKPLIHHAQPVAVFFEIHYFYVAMWSRERGGYWLYRLDRIVDILDKSPGKKLDYAKRFSLQDHRHQVYLVDSGSLTKIKFIYRNYIQTALDNFPDARVIQKNADGSTVIEAYVKVDGAMMWLLSQGAGLQVVSPPSLVKRMRDALSAAREQYLE</sequence>
<dbReference type="AlphaFoldDB" id="A0AAC9B2R6"/>
<organism evidence="3 6">
    <name type="scientific">Pediococcus damnosus</name>
    <dbReference type="NCBI Taxonomy" id="51663"/>
    <lineage>
        <taxon>Bacteria</taxon>
        <taxon>Bacillati</taxon>
        <taxon>Bacillota</taxon>
        <taxon>Bacilli</taxon>
        <taxon>Lactobacillales</taxon>
        <taxon>Lactobacillaceae</taxon>
        <taxon>Pediococcus</taxon>
    </lineage>
</organism>
<dbReference type="GeneID" id="57276521"/>
<dbReference type="Proteomes" id="UP000076244">
    <property type="component" value="Chromosome"/>
</dbReference>
<accession>A0AAC9B2R6</accession>
<evidence type="ECO:0000313" key="3">
    <source>
        <dbReference type="EMBL" id="AMV63190.1"/>
    </source>
</evidence>
<dbReference type="PANTHER" id="PTHR34580">
    <property type="match status" value="1"/>
</dbReference>
<proteinExistence type="predicted"/>
<protein>
    <submittedName>
        <fullName evidence="3">2-amino-4-hydroxy-6-hydroxymethyldihydropteridine pyrophosphokinase</fullName>
        <ecNumber evidence="3">2.7.6.3</ecNumber>
    </submittedName>
</protein>
<dbReference type="InterPro" id="IPR057727">
    <property type="entry name" value="WCX_dom"/>
</dbReference>
<dbReference type="PANTHER" id="PTHR34580:SF1">
    <property type="entry name" value="PROTEIN PAFC"/>
    <property type="match status" value="1"/>
</dbReference>
<evidence type="ECO:0000313" key="6">
    <source>
        <dbReference type="Proteomes" id="UP000076405"/>
    </source>
</evidence>
<dbReference type="EMBL" id="CP012288">
    <property type="protein sequence ID" value="AMV66915.1"/>
    <property type="molecule type" value="Genomic_DNA"/>
</dbReference>
<gene>
    <name evidence="3" type="ORF">ADU70_1720</name>
    <name evidence="4" type="ORF">ADU72_0974</name>
</gene>
<dbReference type="Proteomes" id="UP000076405">
    <property type="component" value="Chromosome"/>
</dbReference>
<evidence type="ECO:0000259" key="2">
    <source>
        <dbReference type="Pfam" id="PF25583"/>
    </source>
</evidence>
<dbReference type="KEGG" id="pdm:ADU72_0974"/>
<dbReference type="InterPro" id="IPR026881">
    <property type="entry name" value="WYL_dom"/>
</dbReference>
<dbReference type="Pfam" id="PF13280">
    <property type="entry name" value="WYL"/>
    <property type="match status" value="1"/>
</dbReference>
<evidence type="ECO:0000259" key="1">
    <source>
        <dbReference type="Pfam" id="PF13280"/>
    </source>
</evidence>
<feature type="domain" description="WYL" evidence="1">
    <location>
        <begin position="137"/>
        <end position="204"/>
    </location>
</feature>
<evidence type="ECO:0000313" key="4">
    <source>
        <dbReference type="EMBL" id="AMV66915.1"/>
    </source>
</evidence>
<dbReference type="RefSeq" id="WP_226996016.1">
    <property type="nucleotide sequence ID" value="NZ_BAAAXI010000004.1"/>
</dbReference>
<name>A0AAC9B2R6_9LACO</name>
<dbReference type="GO" id="GO:0003848">
    <property type="term" value="F:2-amino-4-hydroxy-6-hydroxymethyldihydropteridine diphosphokinase activity"/>
    <property type="evidence" value="ECO:0007669"/>
    <property type="project" value="UniProtKB-EC"/>
</dbReference>
<dbReference type="InterPro" id="IPR051534">
    <property type="entry name" value="CBASS_pafABC_assoc_protein"/>
</dbReference>
<dbReference type="EMBL" id="CP012275">
    <property type="protein sequence ID" value="AMV63190.1"/>
    <property type="molecule type" value="Genomic_DNA"/>
</dbReference>
<dbReference type="Pfam" id="PF25583">
    <property type="entry name" value="WCX"/>
    <property type="match status" value="1"/>
</dbReference>
<feature type="domain" description="WCX" evidence="2">
    <location>
        <begin position="254"/>
        <end position="309"/>
    </location>
</feature>
<evidence type="ECO:0000313" key="5">
    <source>
        <dbReference type="Proteomes" id="UP000076244"/>
    </source>
</evidence>
<dbReference type="EC" id="2.7.6.3" evidence="3"/>